<gene>
    <name evidence="9" type="ORF">SAMN05192563_102514</name>
</gene>
<comment type="subcellular location">
    <subcellularLocation>
        <location evidence="1 8">Cell membrane</location>
        <topology evidence="1 8">Multi-pass membrane protein</topology>
    </subcellularLocation>
</comment>
<evidence type="ECO:0000313" key="10">
    <source>
        <dbReference type="Proteomes" id="UP000198844"/>
    </source>
</evidence>
<sequence length="257" mass="26828">MHPYEYPFLFVASLCGGVINAIAGGGSFITLPALLFFNVPPTVANATSAVAAWPGLITAAYGYRHRLSGDSRRLLRYAAASLAGGVTGGALLLMTPAATFTRAIPLLMLLATLMFLLAPRVVAAARRSTDVAAASGGKATRLHTTIQFFASLMVGYFNAGSGIIVMAGLSMSGMRETQLLNGFKNLLGAVAAGASIAALAVGGQVAWASAALMMAGSLIGGLWGARVAQRIDANLLRVLILIFSFVMTGYFFWKFWL</sequence>
<dbReference type="Pfam" id="PF01925">
    <property type="entry name" value="TauE"/>
    <property type="match status" value="1"/>
</dbReference>
<dbReference type="RefSeq" id="WP_054042915.1">
    <property type="nucleotide sequence ID" value="NZ_CAJNBE010000017.1"/>
</dbReference>
<feature type="transmembrane region" description="Helical" evidence="8">
    <location>
        <begin position="100"/>
        <end position="118"/>
    </location>
</feature>
<evidence type="ECO:0000313" key="9">
    <source>
        <dbReference type="EMBL" id="SFU24122.1"/>
    </source>
</evidence>
<evidence type="ECO:0000256" key="2">
    <source>
        <dbReference type="ARBA" id="ARBA00009142"/>
    </source>
</evidence>
<dbReference type="GO" id="GO:0005886">
    <property type="term" value="C:plasma membrane"/>
    <property type="evidence" value="ECO:0007669"/>
    <property type="project" value="UniProtKB-SubCell"/>
</dbReference>
<dbReference type="InterPro" id="IPR052017">
    <property type="entry name" value="TSUP"/>
</dbReference>
<evidence type="ECO:0000256" key="1">
    <source>
        <dbReference type="ARBA" id="ARBA00004651"/>
    </source>
</evidence>
<protein>
    <recommendedName>
        <fullName evidence="8">Probable membrane transporter protein</fullName>
    </recommendedName>
</protein>
<dbReference type="AlphaFoldDB" id="A0A1I7EJS5"/>
<evidence type="ECO:0000256" key="4">
    <source>
        <dbReference type="ARBA" id="ARBA00022475"/>
    </source>
</evidence>
<comment type="similarity">
    <text evidence="2 8">Belongs to the 4-toluene sulfonate uptake permease (TSUP) (TC 2.A.102) family.</text>
</comment>
<organism evidence="9 10">
    <name type="scientific">Paraburkholderia aspalathi</name>
    <dbReference type="NCBI Taxonomy" id="1324617"/>
    <lineage>
        <taxon>Bacteria</taxon>
        <taxon>Pseudomonadati</taxon>
        <taxon>Pseudomonadota</taxon>
        <taxon>Betaproteobacteria</taxon>
        <taxon>Burkholderiales</taxon>
        <taxon>Burkholderiaceae</taxon>
        <taxon>Paraburkholderia</taxon>
    </lineage>
</organism>
<accession>A0A1I7EJS5</accession>
<evidence type="ECO:0000256" key="6">
    <source>
        <dbReference type="ARBA" id="ARBA00022989"/>
    </source>
</evidence>
<keyword evidence="3" id="KW-0813">Transport</keyword>
<keyword evidence="5 8" id="KW-0812">Transmembrane</keyword>
<evidence type="ECO:0000256" key="5">
    <source>
        <dbReference type="ARBA" id="ARBA00022692"/>
    </source>
</evidence>
<dbReference type="Proteomes" id="UP000198844">
    <property type="component" value="Unassembled WGS sequence"/>
</dbReference>
<dbReference type="InterPro" id="IPR002781">
    <property type="entry name" value="TM_pro_TauE-like"/>
</dbReference>
<dbReference type="PANTHER" id="PTHR30269">
    <property type="entry name" value="TRANSMEMBRANE PROTEIN YFCA"/>
    <property type="match status" value="1"/>
</dbReference>
<evidence type="ECO:0000256" key="8">
    <source>
        <dbReference type="RuleBase" id="RU363041"/>
    </source>
</evidence>
<evidence type="ECO:0000256" key="3">
    <source>
        <dbReference type="ARBA" id="ARBA00022448"/>
    </source>
</evidence>
<dbReference type="PANTHER" id="PTHR30269:SF0">
    <property type="entry name" value="MEMBRANE TRANSPORTER PROTEIN YFCA-RELATED"/>
    <property type="match status" value="1"/>
</dbReference>
<name>A0A1I7EJS5_9BURK</name>
<keyword evidence="4 8" id="KW-1003">Cell membrane</keyword>
<reference evidence="9 10" key="1">
    <citation type="submission" date="2016-10" db="EMBL/GenBank/DDBJ databases">
        <authorList>
            <person name="de Groot N.N."/>
        </authorList>
    </citation>
    <scope>NUCLEOTIDE SEQUENCE [LARGE SCALE GENOMIC DNA]</scope>
    <source>
        <strain evidence="9 10">LMG 27731</strain>
    </source>
</reference>
<feature type="transmembrane region" description="Helical" evidence="8">
    <location>
        <begin position="74"/>
        <end position="94"/>
    </location>
</feature>
<feature type="transmembrane region" description="Helical" evidence="8">
    <location>
        <begin position="43"/>
        <end position="62"/>
    </location>
</feature>
<feature type="transmembrane region" description="Helical" evidence="8">
    <location>
        <begin position="7"/>
        <end position="37"/>
    </location>
</feature>
<feature type="transmembrane region" description="Helical" evidence="8">
    <location>
        <begin position="235"/>
        <end position="253"/>
    </location>
</feature>
<keyword evidence="7 8" id="KW-0472">Membrane</keyword>
<proteinExistence type="inferred from homology"/>
<dbReference type="EMBL" id="FPBH01000025">
    <property type="protein sequence ID" value="SFU24122.1"/>
    <property type="molecule type" value="Genomic_DNA"/>
</dbReference>
<evidence type="ECO:0000256" key="7">
    <source>
        <dbReference type="ARBA" id="ARBA00023136"/>
    </source>
</evidence>
<feature type="transmembrane region" description="Helical" evidence="8">
    <location>
        <begin position="148"/>
        <end position="170"/>
    </location>
</feature>
<keyword evidence="6 8" id="KW-1133">Transmembrane helix</keyword>
<feature type="transmembrane region" description="Helical" evidence="8">
    <location>
        <begin position="190"/>
        <end position="223"/>
    </location>
</feature>